<accession>A0A813Z5W9</accession>
<feature type="compositionally biased region" description="Acidic residues" evidence="5">
    <location>
        <begin position="396"/>
        <end position="415"/>
    </location>
</feature>
<feature type="compositionally biased region" description="Acidic residues" evidence="5">
    <location>
        <begin position="242"/>
        <end position="265"/>
    </location>
</feature>
<evidence type="ECO:0000256" key="4">
    <source>
        <dbReference type="ARBA" id="ARBA00023242"/>
    </source>
</evidence>
<feature type="compositionally biased region" description="Polar residues" evidence="5">
    <location>
        <begin position="520"/>
        <end position="530"/>
    </location>
</feature>
<dbReference type="Pfam" id="PF08159">
    <property type="entry name" value="NUC153"/>
    <property type="match status" value="1"/>
</dbReference>
<feature type="compositionally biased region" description="Basic and acidic residues" evidence="5">
    <location>
        <begin position="508"/>
        <end position="517"/>
    </location>
</feature>
<dbReference type="OrthoDB" id="431825at2759"/>
<evidence type="ECO:0000256" key="5">
    <source>
        <dbReference type="SAM" id="MobiDB-lite"/>
    </source>
</evidence>
<dbReference type="PANTHER" id="PTHR12202">
    <property type="entry name" value="ESF1 HOMOLOG"/>
    <property type="match status" value="1"/>
</dbReference>
<feature type="region of interest" description="Disordered" evidence="5">
    <location>
        <begin position="390"/>
        <end position="420"/>
    </location>
</feature>
<dbReference type="Pfam" id="PF25121">
    <property type="entry name" value="RRM_ESF1"/>
    <property type="match status" value="1"/>
</dbReference>
<feature type="region of interest" description="Disordered" evidence="5">
    <location>
        <begin position="1"/>
        <end position="27"/>
    </location>
</feature>
<dbReference type="Proteomes" id="UP000681722">
    <property type="component" value="Unassembled WGS sequence"/>
</dbReference>
<sequence>MDDIKKDKRFSHIGKDPRFRPAGRFERKTKIDQRFKSMFDDPKFKLKYTVDKRGRPLINENTTSENMKKFYQLEQEDKSSASSSDKNENISRRKMDNNDDNDDDDDDDDGDDENVTKYVEQLSEQDSSDSSDEEDQTEKDEETDTWNEFDDNCARSDDVTNRLAICNMDWDRVRAVDLFFLLNSFKQDNGVIKSVTIYPSDLGLKQIEEETRLGPLSQPPTTNASVPNETHSNEQDSGHASEEEEGEEEEGEEHEDNGNEEDDAVDPIIREKLRKYQLNRLKYYYAVVECDTVNTASKLYEECDGLEYETSAVRLDLRFIPNDVRFDDMQPYDQCTSLPDSTSYKPRLFRNSALTQTKVHCTWDETPLDRRTIMRKKYTMEEIENMELDAYLASDSENEEGKEDEEEDNGDDSDAETQNNNFKIPAIPLETKIQSGVRAPSILSSQDDIERYRSLLLDFNDDTTATTIKKKKKTLTFDNNLEDDNDSTDGSDIDMEITWQPGLKEKSNTVKHQDKLKPSINKSLLSSSNEMNDKEHDALELLTIDDDKRDYNLRDMIKTYKQSTKNNKKNKKPQHEDDDFKLNVNDQRFQAIFDSYEYNIDPSDPQFKSTFGTQQFIDEKGKKRKLVPTTTINDGDTPVKKTKIIDSSSITENESDNNALVRKIKAKSKLLFDKNVKVKK</sequence>
<keyword evidence="4" id="KW-0539">Nucleus</keyword>
<dbReference type="PANTHER" id="PTHR12202:SF0">
    <property type="entry name" value="ESF1 HOMOLOG"/>
    <property type="match status" value="1"/>
</dbReference>
<dbReference type="Proteomes" id="UP000663829">
    <property type="component" value="Unassembled WGS sequence"/>
</dbReference>
<comment type="similarity">
    <text evidence="2">Belongs to the ESF1 family.</text>
</comment>
<feature type="compositionally biased region" description="Acidic residues" evidence="5">
    <location>
        <begin position="126"/>
        <end position="150"/>
    </location>
</feature>
<dbReference type="EMBL" id="CAJNOQ010001436">
    <property type="protein sequence ID" value="CAF0894746.1"/>
    <property type="molecule type" value="Genomic_DNA"/>
</dbReference>
<evidence type="ECO:0000256" key="1">
    <source>
        <dbReference type="ARBA" id="ARBA00004604"/>
    </source>
</evidence>
<keyword evidence="3" id="KW-0175">Coiled coil</keyword>
<feature type="compositionally biased region" description="Polar residues" evidence="5">
    <location>
        <begin position="219"/>
        <end position="230"/>
    </location>
</feature>
<evidence type="ECO:0000313" key="10">
    <source>
        <dbReference type="Proteomes" id="UP000663829"/>
    </source>
</evidence>
<feature type="compositionally biased region" description="Basic and acidic residues" evidence="5">
    <location>
        <begin position="231"/>
        <end position="241"/>
    </location>
</feature>
<proteinExistence type="inferred from homology"/>
<dbReference type="EMBL" id="CAJOBC010001436">
    <property type="protein sequence ID" value="CAF3678323.1"/>
    <property type="molecule type" value="Genomic_DNA"/>
</dbReference>
<feature type="region of interest" description="Disordered" evidence="5">
    <location>
        <begin position="560"/>
        <end position="579"/>
    </location>
</feature>
<feature type="compositionally biased region" description="Acidic residues" evidence="5">
    <location>
        <begin position="98"/>
        <end position="113"/>
    </location>
</feature>
<dbReference type="AlphaFoldDB" id="A0A813Z5W9"/>
<evidence type="ECO:0000256" key="3">
    <source>
        <dbReference type="ARBA" id="ARBA00023054"/>
    </source>
</evidence>
<dbReference type="GO" id="GO:0003723">
    <property type="term" value="F:RNA binding"/>
    <property type="evidence" value="ECO:0007669"/>
    <property type="project" value="TreeGrafter"/>
</dbReference>
<feature type="domain" description="ESF1 RRM" evidence="7">
    <location>
        <begin position="160"/>
        <end position="336"/>
    </location>
</feature>
<evidence type="ECO:0000313" key="9">
    <source>
        <dbReference type="EMBL" id="CAF3678323.1"/>
    </source>
</evidence>
<dbReference type="InterPro" id="IPR056750">
    <property type="entry name" value="RRM_ESF1"/>
</dbReference>
<feature type="domain" description="NUC153" evidence="6">
    <location>
        <begin position="586"/>
        <end position="610"/>
    </location>
</feature>
<evidence type="ECO:0000313" key="8">
    <source>
        <dbReference type="EMBL" id="CAF0894746.1"/>
    </source>
</evidence>
<feature type="region of interest" description="Disordered" evidence="5">
    <location>
        <begin position="50"/>
        <end position="150"/>
    </location>
</feature>
<feature type="region of interest" description="Disordered" evidence="5">
    <location>
        <begin position="508"/>
        <end position="532"/>
    </location>
</feature>
<reference evidence="8" key="1">
    <citation type="submission" date="2021-02" db="EMBL/GenBank/DDBJ databases">
        <authorList>
            <person name="Nowell W R."/>
        </authorList>
    </citation>
    <scope>NUCLEOTIDE SEQUENCE</scope>
</reference>
<comment type="caution">
    <text evidence="8">The sequence shown here is derived from an EMBL/GenBank/DDBJ whole genome shotgun (WGS) entry which is preliminary data.</text>
</comment>
<organism evidence="8 10">
    <name type="scientific">Didymodactylos carnosus</name>
    <dbReference type="NCBI Taxonomy" id="1234261"/>
    <lineage>
        <taxon>Eukaryota</taxon>
        <taxon>Metazoa</taxon>
        <taxon>Spiralia</taxon>
        <taxon>Gnathifera</taxon>
        <taxon>Rotifera</taxon>
        <taxon>Eurotatoria</taxon>
        <taxon>Bdelloidea</taxon>
        <taxon>Philodinida</taxon>
        <taxon>Philodinidae</taxon>
        <taxon>Didymodactylos</taxon>
    </lineage>
</organism>
<gene>
    <name evidence="8" type="ORF">GPM918_LOCUS8314</name>
    <name evidence="9" type="ORF">SRO942_LOCUS8314</name>
</gene>
<dbReference type="InterPro" id="IPR012580">
    <property type="entry name" value="NUC153"/>
</dbReference>
<dbReference type="InterPro" id="IPR039754">
    <property type="entry name" value="Esf1"/>
</dbReference>
<comment type="subcellular location">
    <subcellularLocation>
        <location evidence="1">Nucleus</location>
        <location evidence="1">Nucleolus</location>
    </subcellularLocation>
</comment>
<evidence type="ECO:0000259" key="6">
    <source>
        <dbReference type="Pfam" id="PF08159"/>
    </source>
</evidence>
<dbReference type="GO" id="GO:0005730">
    <property type="term" value="C:nucleolus"/>
    <property type="evidence" value="ECO:0007669"/>
    <property type="project" value="UniProtKB-SubCell"/>
</dbReference>
<feature type="compositionally biased region" description="Basic and acidic residues" evidence="5">
    <location>
        <begin position="13"/>
        <end position="27"/>
    </location>
</feature>
<evidence type="ECO:0000256" key="2">
    <source>
        <dbReference type="ARBA" id="ARBA00009087"/>
    </source>
</evidence>
<evidence type="ECO:0000259" key="7">
    <source>
        <dbReference type="Pfam" id="PF25121"/>
    </source>
</evidence>
<evidence type="ECO:0008006" key="11">
    <source>
        <dbReference type="Google" id="ProtNLM"/>
    </source>
</evidence>
<feature type="region of interest" description="Disordered" evidence="5">
    <location>
        <begin position="211"/>
        <end position="268"/>
    </location>
</feature>
<name>A0A813Z5W9_9BILA</name>
<feature type="compositionally biased region" description="Basic and acidic residues" evidence="5">
    <location>
        <begin position="75"/>
        <end position="97"/>
    </location>
</feature>
<keyword evidence="10" id="KW-1185">Reference proteome</keyword>
<protein>
    <recommendedName>
        <fullName evidence="11">NUC153 domain-containing protein</fullName>
    </recommendedName>
</protein>
<dbReference type="GO" id="GO:0006364">
    <property type="term" value="P:rRNA processing"/>
    <property type="evidence" value="ECO:0007669"/>
    <property type="project" value="InterPro"/>
</dbReference>